<dbReference type="InterPro" id="IPR050595">
    <property type="entry name" value="Bact_response_regulator"/>
</dbReference>
<accession>A0ABZ0USN9</accession>
<dbReference type="InterPro" id="IPR011006">
    <property type="entry name" value="CheY-like_superfamily"/>
</dbReference>
<dbReference type="Gene3D" id="3.40.50.2300">
    <property type="match status" value="1"/>
</dbReference>
<keyword evidence="5" id="KW-1185">Reference proteome</keyword>
<dbReference type="Pfam" id="PF00072">
    <property type="entry name" value="Response_reg"/>
    <property type="match status" value="1"/>
</dbReference>
<feature type="modified residue" description="4-aspartylphosphate" evidence="2">
    <location>
        <position position="72"/>
    </location>
</feature>
<evidence type="ECO:0000256" key="1">
    <source>
        <dbReference type="ARBA" id="ARBA00022553"/>
    </source>
</evidence>
<protein>
    <submittedName>
        <fullName evidence="4">Two-component system response regulator</fullName>
    </submittedName>
</protein>
<reference evidence="4 5" key="1">
    <citation type="submission" date="2022-10" db="EMBL/GenBank/DDBJ databases">
        <title>Host association and intracellularity evolved multiple times independently in the Rickettsiales.</title>
        <authorList>
            <person name="Castelli M."/>
            <person name="Nardi T."/>
            <person name="Gammuto L."/>
            <person name="Bellinzona G."/>
            <person name="Sabaneyeva E."/>
            <person name="Potekhin A."/>
            <person name="Serra V."/>
            <person name="Petroni G."/>
            <person name="Sassera D."/>
        </authorList>
    </citation>
    <scope>NUCLEOTIDE SEQUENCE [LARGE SCALE GENOMIC DNA]</scope>
    <source>
        <strain evidence="4 5">Kr 154-4</strain>
    </source>
</reference>
<evidence type="ECO:0000256" key="2">
    <source>
        <dbReference type="PROSITE-ProRule" id="PRU00169"/>
    </source>
</evidence>
<sequence>MVRNMTKPSRLASSNQKKIYNILFVDDDQACHDVISLILNDPCYKVIHAYSAVEALEFVEQFYQRLGLILLDVTLRDINGYEVYRAIRNNPVSHNIPIVLQTGLTISESDLKQIIGVDEINVIYKPYTAKALLAVIHKLCILGEG</sequence>
<dbReference type="PANTHER" id="PTHR44591">
    <property type="entry name" value="STRESS RESPONSE REGULATOR PROTEIN 1"/>
    <property type="match status" value="1"/>
</dbReference>
<keyword evidence="1 2" id="KW-0597">Phosphoprotein</keyword>
<proteinExistence type="predicted"/>
<organism evidence="4 5">
    <name type="scientific">Candidatus Trichorickettsia mobilis</name>
    <dbReference type="NCBI Taxonomy" id="1346319"/>
    <lineage>
        <taxon>Bacteria</taxon>
        <taxon>Pseudomonadati</taxon>
        <taxon>Pseudomonadota</taxon>
        <taxon>Alphaproteobacteria</taxon>
        <taxon>Rickettsiales</taxon>
        <taxon>Rickettsiaceae</taxon>
        <taxon>Rickettsieae</taxon>
        <taxon>Candidatus Trichorickettsia</taxon>
    </lineage>
</organism>
<dbReference type="PROSITE" id="PS50110">
    <property type="entry name" value="RESPONSE_REGULATORY"/>
    <property type="match status" value="1"/>
</dbReference>
<dbReference type="EMBL" id="CP112932">
    <property type="protein sequence ID" value="WPY00658.1"/>
    <property type="molecule type" value="Genomic_DNA"/>
</dbReference>
<name>A0ABZ0USN9_9RICK</name>
<gene>
    <name evidence="4" type="ORF">Trichorick_00542</name>
</gene>
<dbReference type="SUPFAM" id="SSF52172">
    <property type="entry name" value="CheY-like"/>
    <property type="match status" value="1"/>
</dbReference>
<evidence type="ECO:0000259" key="3">
    <source>
        <dbReference type="PROSITE" id="PS50110"/>
    </source>
</evidence>
<evidence type="ECO:0000313" key="4">
    <source>
        <dbReference type="EMBL" id="WPY00658.1"/>
    </source>
</evidence>
<dbReference type="PANTHER" id="PTHR44591:SF3">
    <property type="entry name" value="RESPONSE REGULATORY DOMAIN-CONTAINING PROTEIN"/>
    <property type="match status" value="1"/>
</dbReference>
<evidence type="ECO:0000313" key="5">
    <source>
        <dbReference type="Proteomes" id="UP001326613"/>
    </source>
</evidence>
<dbReference type="InterPro" id="IPR001789">
    <property type="entry name" value="Sig_transdc_resp-reg_receiver"/>
</dbReference>
<feature type="domain" description="Response regulatory" evidence="3">
    <location>
        <begin position="21"/>
        <end position="140"/>
    </location>
</feature>
<dbReference type="SMART" id="SM00448">
    <property type="entry name" value="REC"/>
    <property type="match status" value="1"/>
</dbReference>
<dbReference type="Proteomes" id="UP001326613">
    <property type="component" value="Chromosome"/>
</dbReference>